<feature type="domain" description="DUF1648" evidence="2">
    <location>
        <begin position="29"/>
        <end position="73"/>
    </location>
</feature>
<organism evidence="3">
    <name type="scientific">marine sediment metagenome</name>
    <dbReference type="NCBI Taxonomy" id="412755"/>
    <lineage>
        <taxon>unclassified sequences</taxon>
        <taxon>metagenomes</taxon>
        <taxon>ecological metagenomes</taxon>
    </lineage>
</organism>
<evidence type="ECO:0000313" key="3">
    <source>
        <dbReference type="EMBL" id="GAG16617.1"/>
    </source>
</evidence>
<keyword evidence="1" id="KW-1133">Transmembrane helix</keyword>
<accession>X0VZT9</accession>
<evidence type="ECO:0000256" key="1">
    <source>
        <dbReference type="SAM" id="Phobius"/>
    </source>
</evidence>
<name>X0VZT9_9ZZZZ</name>
<reference evidence="3" key="1">
    <citation type="journal article" date="2014" name="Front. Microbiol.">
        <title>High frequency of phylogenetically diverse reductive dehalogenase-homologous genes in deep subseafloor sedimentary metagenomes.</title>
        <authorList>
            <person name="Kawai M."/>
            <person name="Futagami T."/>
            <person name="Toyoda A."/>
            <person name="Takaki Y."/>
            <person name="Nishi S."/>
            <person name="Hori S."/>
            <person name="Arai W."/>
            <person name="Tsubouchi T."/>
            <person name="Morono Y."/>
            <person name="Uchiyama I."/>
            <person name="Ito T."/>
            <person name="Fujiyama A."/>
            <person name="Inagaki F."/>
            <person name="Takami H."/>
        </authorList>
    </citation>
    <scope>NUCLEOTIDE SEQUENCE</scope>
    <source>
        <strain evidence="3">Expedition CK06-06</strain>
    </source>
</reference>
<gene>
    <name evidence="3" type="ORF">S01H1_54356</name>
</gene>
<feature type="transmembrane region" description="Helical" evidence="1">
    <location>
        <begin position="66"/>
        <end position="86"/>
    </location>
</feature>
<keyword evidence="1" id="KW-0472">Membrane</keyword>
<feature type="transmembrane region" description="Helical" evidence="1">
    <location>
        <begin position="20"/>
        <end position="40"/>
    </location>
</feature>
<proteinExistence type="predicted"/>
<dbReference type="InterPro" id="IPR012867">
    <property type="entry name" value="DUF1648"/>
</dbReference>
<protein>
    <recommendedName>
        <fullName evidence="2">DUF1648 domain-containing protein</fullName>
    </recommendedName>
</protein>
<keyword evidence="1" id="KW-0812">Transmembrane</keyword>
<dbReference type="AlphaFoldDB" id="X0VZT9"/>
<comment type="caution">
    <text evidence="3">The sequence shown here is derived from an EMBL/GenBank/DDBJ whole genome shotgun (WGS) entry which is preliminary data.</text>
</comment>
<evidence type="ECO:0000259" key="2">
    <source>
        <dbReference type="Pfam" id="PF07853"/>
    </source>
</evidence>
<feature type="transmembrane region" description="Helical" evidence="1">
    <location>
        <begin position="143"/>
        <end position="166"/>
    </location>
</feature>
<feature type="transmembrane region" description="Helical" evidence="1">
    <location>
        <begin position="107"/>
        <end position="131"/>
    </location>
</feature>
<sequence length="169" mass="19136">MNRRRKHPVLHVPPSSLDIAAEVVAALGVVFTILAVVYYWRVLPDRIPTHFDMTGSPDAWGPKSTLLILPAVTAFMYVLLAVACRFPHTFNYPVQITPENAQRQYRIALLVTRWFKVEMIGMFAYIEWGWIQVALGRAESLCAAWVMPAFVVVMIAMAGLMIVLSYRAR</sequence>
<dbReference type="EMBL" id="BARS01035265">
    <property type="protein sequence ID" value="GAG16617.1"/>
    <property type="molecule type" value="Genomic_DNA"/>
</dbReference>
<dbReference type="Pfam" id="PF07853">
    <property type="entry name" value="DUF1648"/>
    <property type="match status" value="1"/>
</dbReference>